<accession>A0ABP9YQK8</accession>
<evidence type="ECO:0000313" key="1">
    <source>
        <dbReference type="EMBL" id="GAA5809120.1"/>
    </source>
</evidence>
<sequence length="1075" mass="123854">MKEVYDLHQHTDCAIIHFGKDKVHVKIISTSNRSLLFFDGALSEEACITYNKQRTKVLSWGNAGLKADENQGYTCIDNFMDGLHQLFKKEKSDWNKDDEFLVQAVSDYLSLAAKKAMQESEKPIESEGMIHYAFVVPSEWPEEIRQELIRSIFIKAGLILKKDHRDRLLFFSDIESICYSLQNSACGEGKNDWFRRGQNTVLARLSAVKDGGVWIKLDLIYTMNTLFDFPRSVLFPKVKCSQSLLITSKDVKNCIETFICSKLSLEDQSQIVEMMVEEIYSKNFIDGNSDRNYDRLMDPLITEKKDWQLNQLHTTFMKSIRIYDICVEIGKALLDNLKDLLSGNLLKEYIIVILQDYYTSEVEFDPSLVEWLKYTLEFNRRFLNFTAKVKKVGTDTKVVRRKNILQGAGLGVLETIQNADMYIKPRMLTKIYSVGSSSLFLNSRPNAIINIDISLKSTLLLCSLLDENGLIKETISHSSFTIDKCLPSLQSFFRISNKTTVYTKKRFIIFAEKYLMDRCNYLNIDKDFILEIEAILNSAASSGKRQSRIKMSLLKYKAYVKKSLFQASDACEESLESSAEDLVSTEQKQYIKAFVLMYMIYIKHLISNRLPTNSRTEKSHFKIGYMVSIEKMILDHVIGTNKRDFQGLILESGLVPKDDPSKKLRAITQGEGLLPAIQRLFVELNFPLKSYFVLAQLHEDYVQLTLNQVVTGPCSEQESIILQDNIIRIPNMYDSLCLLMWNKLTQNTSLIRLCNVHKNDRTELFTLTTKSEFMVRLKEYISNNILAENSNLQSIKDWRLNKTCHCQVDLKFQDILNICFKPVLQQISVTVQSSLINQQLFAKYANIKYLFMSVFFNKNVLFQHAIVKMLIDEAEDFNREQGIETTCVVIPELSAQLFQLQPVKYYKAFSRGTLHQVFSENYGFTIYQREGSQQFVYKNSRTDTKVIEIDSGTAFPLFKKGDIINPDSLNKVFYLNLQHDLGGAYIYIELHRFKSFDRSENKDTVSLEGISETVCRYDFYPKMNGFKVGDNIPFMISVVSKGYSSSLCISVKIVGKDDSRDRSIESGEPMTLDRF</sequence>
<dbReference type="EMBL" id="BAABUK010000004">
    <property type="protein sequence ID" value="GAA5809120.1"/>
    <property type="molecule type" value="Genomic_DNA"/>
</dbReference>
<reference evidence="1 2" key="1">
    <citation type="submission" date="2024-04" db="EMBL/GenBank/DDBJ databases">
        <title>genome sequences of Mucor flavus KT1a and Helicostylum pulchrum KT1b strains isolated from the surface of a dry-aged beef.</title>
        <authorList>
            <person name="Toyotome T."/>
            <person name="Hosono M."/>
            <person name="Torimaru M."/>
            <person name="Fukuda K."/>
            <person name="Mikami N."/>
        </authorList>
    </citation>
    <scope>NUCLEOTIDE SEQUENCE [LARGE SCALE GENOMIC DNA]</scope>
    <source>
        <strain evidence="1 2">KT1a</strain>
    </source>
</reference>
<keyword evidence="2" id="KW-1185">Reference proteome</keyword>
<proteinExistence type="predicted"/>
<organism evidence="1 2">
    <name type="scientific">Mucor flavus</name>
    <dbReference type="NCBI Taxonomy" id="439312"/>
    <lineage>
        <taxon>Eukaryota</taxon>
        <taxon>Fungi</taxon>
        <taxon>Fungi incertae sedis</taxon>
        <taxon>Mucoromycota</taxon>
        <taxon>Mucoromycotina</taxon>
        <taxon>Mucoromycetes</taxon>
        <taxon>Mucorales</taxon>
        <taxon>Mucorineae</taxon>
        <taxon>Mucoraceae</taxon>
        <taxon>Mucor</taxon>
    </lineage>
</organism>
<gene>
    <name evidence="1" type="ORF">MFLAVUS_002524</name>
</gene>
<protein>
    <submittedName>
        <fullName evidence="1">Uncharacterized protein</fullName>
    </submittedName>
</protein>
<evidence type="ECO:0000313" key="2">
    <source>
        <dbReference type="Proteomes" id="UP001473302"/>
    </source>
</evidence>
<comment type="caution">
    <text evidence="1">The sequence shown here is derived from an EMBL/GenBank/DDBJ whole genome shotgun (WGS) entry which is preliminary data.</text>
</comment>
<dbReference type="Proteomes" id="UP001473302">
    <property type="component" value="Unassembled WGS sequence"/>
</dbReference>
<name>A0ABP9YQK8_9FUNG</name>